<organism evidence="1">
    <name type="scientific">Eucalyptus grandis</name>
    <name type="common">Flooded gum</name>
    <dbReference type="NCBI Taxonomy" id="71139"/>
    <lineage>
        <taxon>Eukaryota</taxon>
        <taxon>Viridiplantae</taxon>
        <taxon>Streptophyta</taxon>
        <taxon>Embryophyta</taxon>
        <taxon>Tracheophyta</taxon>
        <taxon>Spermatophyta</taxon>
        <taxon>Magnoliopsida</taxon>
        <taxon>eudicotyledons</taxon>
        <taxon>Gunneridae</taxon>
        <taxon>Pentapetalae</taxon>
        <taxon>rosids</taxon>
        <taxon>malvids</taxon>
        <taxon>Myrtales</taxon>
        <taxon>Myrtaceae</taxon>
        <taxon>Myrtoideae</taxon>
        <taxon>Eucalypteae</taxon>
        <taxon>Eucalyptus</taxon>
    </lineage>
</organism>
<dbReference type="EMBL" id="KK198754">
    <property type="protein sequence ID" value="KCW86278.1"/>
    <property type="molecule type" value="Genomic_DNA"/>
</dbReference>
<sequence length="91" mass="10619">MALYHAFYLTETPYTRGEILREDRDIDPRLIQCIQNFTDFFTKLKFFTVKENADSCVYHAAVKVISEISACVAAPETQKHIIFYSRHIIQS</sequence>
<name>A0A059D6A8_EUCGR</name>
<dbReference type="Gramene" id="KCW86278">
    <property type="protein sequence ID" value="KCW86278"/>
    <property type="gene ID" value="EUGRSUZ_B02959"/>
</dbReference>
<proteinExistence type="predicted"/>
<accession>A0A059D6A8</accession>
<dbReference type="InParanoid" id="A0A059D6A8"/>
<gene>
    <name evidence="1" type="ORF">EUGRSUZ_B02959</name>
</gene>
<protein>
    <submittedName>
        <fullName evidence="1">Uncharacterized protein</fullName>
    </submittedName>
</protein>
<reference evidence="1" key="1">
    <citation type="submission" date="2013-07" db="EMBL/GenBank/DDBJ databases">
        <title>The genome of Eucalyptus grandis.</title>
        <authorList>
            <person name="Schmutz J."/>
            <person name="Hayes R."/>
            <person name="Myburg A."/>
            <person name="Tuskan G."/>
            <person name="Grattapaglia D."/>
            <person name="Rokhsar D.S."/>
        </authorList>
    </citation>
    <scope>NUCLEOTIDE SEQUENCE</scope>
    <source>
        <tissue evidence="1">Leaf extractions</tissue>
    </source>
</reference>
<dbReference type="AlphaFoldDB" id="A0A059D6A8"/>
<evidence type="ECO:0000313" key="1">
    <source>
        <dbReference type="EMBL" id="KCW86278.1"/>
    </source>
</evidence>